<feature type="region of interest" description="Disordered" evidence="1">
    <location>
        <begin position="137"/>
        <end position="174"/>
    </location>
</feature>
<evidence type="ECO:0000313" key="3">
    <source>
        <dbReference type="Proteomes" id="UP000827092"/>
    </source>
</evidence>
<feature type="compositionally biased region" description="Basic and acidic residues" evidence="1">
    <location>
        <begin position="158"/>
        <end position="171"/>
    </location>
</feature>
<sequence>MSDSKKEEDECQNWKDSRGFYIESVNGSEISWKFNKRGHFVRQDVENQFSNINLSQYKPNTLNIKGEKETLDNSHESDSRTNAHKCAFTLQEYFDYKLNNNNKVKVKNRRKIPQPKMKPPKEYLLDESDMVEFSNITETETSDDSSESDCTETEENLTDSRKVGIPEHETDTNQEYLLDESGLLKIPNITESGTLGNLQESDSTETEENLTDSREGLRIPEHETDTNPENLLEVESDLAKLPNITQRNTLDNSHESYCISGKIFSQRDESNQISKEEFLNNLVREDEGICQVEGYNVETNEAIQGILQSSKENYQYKKNEKEIYTKGCVEDTEDVSNVGKEEQDLYLITEGKETGEKPAEETDKMEIDEKHVKENYLQENLPVVIEVVEGKQKIYSILYKSPWEIAYLHDQEINISKIKRLPSIKEQLGIGNLVDYFIEEQISKLCSDSHRAGKFEYIYKQEYKPGDEDEMISMKNPKAKKNIVCVWHVIKGKKKCDFLLEPNSTYMKHFVRGTGSLTRQCNVSNPQKELVLPERDKVGPLKKPKKLSVLEQVLKGKLNILL</sequence>
<accession>A0AAV6VMH0</accession>
<comment type="caution">
    <text evidence="2">The sequence shown here is derived from an EMBL/GenBank/DDBJ whole genome shotgun (WGS) entry which is preliminary data.</text>
</comment>
<protein>
    <submittedName>
        <fullName evidence="2">Uncharacterized protein</fullName>
    </submittedName>
</protein>
<dbReference type="EMBL" id="JAFNEN010000045">
    <property type="protein sequence ID" value="KAG8198012.1"/>
    <property type="molecule type" value="Genomic_DNA"/>
</dbReference>
<dbReference type="Proteomes" id="UP000827092">
    <property type="component" value="Unassembled WGS sequence"/>
</dbReference>
<feature type="region of interest" description="Disordered" evidence="1">
    <location>
        <begin position="192"/>
        <end position="214"/>
    </location>
</feature>
<reference evidence="2 3" key="1">
    <citation type="journal article" date="2022" name="Nat. Ecol. Evol.">
        <title>A masculinizing supergene underlies an exaggerated male reproductive morph in a spider.</title>
        <authorList>
            <person name="Hendrickx F."/>
            <person name="De Corte Z."/>
            <person name="Sonet G."/>
            <person name="Van Belleghem S.M."/>
            <person name="Kostlbacher S."/>
            <person name="Vangestel C."/>
        </authorList>
    </citation>
    <scope>NUCLEOTIDE SEQUENCE [LARGE SCALE GENOMIC DNA]</scope>
    <source>
        <strain evidence="2">W744_W776</strain>
    </source>
</reference>
<feature type="compositionally biased region" description="Polar residues" evidence="1">
    <location>
        <begin position="192"/>
        <end position="201"/>
    </location>
</feature>
<evidence type="ECO:0000256" key="1">
    <source>
        <dbReference type="SAM" id="MobiDB-lite"/>
    </source>
</evidence>
<dbReference type="AlphaFoldDB" id="A0AAV6VMH0"/>
<proteinExistence type="predicted"/>
<gene>
    <name evidence="2" type="ORF">JTE90_001852</name>
</gene>
<evidence type="ECO:0000313" key="2">
    <source>
        <dbReference type="EMBL" id="KAG8198012.1"/>
    </source>
</evidence>
<feature type="compositionally biased region" description="Acidic residues" evidence="1">
    <location>
        <begin position="140"/>
        <end position="157"/>
    </location>
</feature>
<name>A0AAV6VMH0_9ARAC</name>
<keyword evidence="3" id="KW-1185">Reference proteome</keyword>
<organism evidence="2 3">
    <name type="scientific">Oedothorax gibbosus</name>
    <dbReference type="NCBI Taxonomy" id="931172"/>
    <lineage>
        <taxon>Eukaryota</taxon>
        <taxon>Metazoa</taxon>
        <taxon>Ecdysozoa</taxon>
        <taxon>Arthropoda</taxon>
        <taxon>Chelicerata</taxon>
        <taxon>Arachnida</taxon>
        <taxon>Araneae</taxon>
        <taxon>Araneomorphae</taxon>
        <taxon>Entelegynae</taxon>
        <taxon>Araneoidea</taxon>
        <taxon>Linyphiidae</taxon>
        <taxon>Erigoninae</taxon>
        <taxon>Oedothorax</taxon>
    </lineage>
</organism>